<name>A0A814ZUF0_9BILA</name>
<dbReference type="OrthoDB" id="2019572at2759"/>
<dbReference type="EMBL" id="CAJNON010000410">
    <property type="protein sequence ID" value="CAF1248528.1"/>
    <property type="molecule type" value="Genomic_DNA"/>
</dbReference>
<keyword evidence="1" id="KW-0732">Signal</keyword>
<dbReference type="Proteomes" id="UP000663881">
    <property type="component" value="Unassembled WGS sequence"/>
</dbReference>
<reference evidence="2" key="1">
    <citation type="submission" date="2021-02" db="EMBL/GenBank/DDBJ databases">
        <authorList>
            <person name="Nowell W R."/>
        </authorList>
    </citation>
    <scope>NUCLEOTIDE SEQUENCE</scope>
</reference>
<evidence type="ECO:0000313" key="3">
    <source>
        <dbReference type="EMBL" id="CAF4102146.1"/>
    </source>
</evidence>
<feature type="signal peptide" evidence="1">
    <location>
        <begin position="1"/>
        <end position="18"/>
    </location>
</feature>
<gene>
    <name evidence="3" type="ORF">OKA104_LOCUS35735</name>
    <name evidence="2" type="ORF">VCS650_LOCUS28199</name>
</gene>
<dbReference type="EMBL" id="CAJOAY010005284">
    <property type="protein sequence ID" value="CAF4102146.1"/>
    <property type="molecule type" value="Genomic_DNA"/>
</dbReference>
<comment type="caution">
    <text evidence="2">The sequence shown here is derived from an EMBL/GenBank/DDBJ whole genome shotgun (WGS) entry which is preliminary data.</text>
</comment>
<sequence>MNCQLLFILFLQFIVTNQLNLQPHKGGSWETVIPKKDGGAIRKNLGMQTVHTALLPSGKILLVSGSSWRNRANVQYYPQFENPEPALGLWVKDEDPFLKSKLNNYYELVNNAAVYDTKANTFYRIPHPVPVDDPDSFNEPRFAPNDLFCTGQQHLPDGNVLFVGGTQYSDPFDTGHRSTFIFNWQKEANI</sequence>
<evidence type="ECO:0000256" key="1">
    <source>
        <dbReference type="SAM" id="SignalP"/>
    </source>
</evidence>
<dbReference type="InterPro" id="IPR037293">
    <property type="entry name" value="Gal_Oxidase_central_sf"/>
</dbReference>
<proteinExistence type="predicted"/>
<feature type="chain" id="PRO_5035685987" description="Galactose oxidase" evidence="1">
    <location>
        <begin position="19"/>
        <end position="190"/>
    </location>
</feature>
<dbReference type="AlphaFoldDB" id="A0A814ZUF0"/>
<accession>A0A814ZUF0</accession>
<evidence type="ECO:0000313" key="2">
    <source>
        <dbReference type="EMBL" id="CAF1248528.1"/>
    </source>
</evidence>
<protein>
    <recommendedName>
        <fullName evidence="5">Galactose oxidase</fullName>
    </recommendedName>
</protein>
<organism evidence="2 4">
    <name type="scientific">Adineta steineri</name>
    <dbReference type="NCBI Taxonomy" id="433720"/>
    <lineage>
        <taxon>Eukaryota</taxon>
        <taxon>Metazoa</taxon>
        <taxon>Spiralia</taxon>
        <taxon>Gnathifera</taxon>
        <taxon>Rotifera</taxon>
        <taxon>Eurotatoria</taxon>
        <taxon>Bdelloidea</taxon>
        <taxon>Adinetida</taxon>
        <taxon>Adinetidae</taxon>
        <taxon>Adineta</taxon>
    </lineage>
</organism>
<evidence type="ECO:0008006" key="5">
    <source>
        <dbReference type="Google" id="ProtNLM"/>
    </source>
</evidence>
<evidence type="ECO:0000313" key="4">
    <source>
        <dbReference type="Proteomes" id="UP000663891"/>
    </source>
</evidence>
<dbReference type="Gene3D" id="2.130.10.80">
    <property type="entry name" value="Galactose oxidase/kelch, beta-propeller"/>
    <property type="match status" value="1"/>
</dbReference>
<dbReference type="Proteomes" id="UP000663891">
    <property type="component" value="Unassembled WGS sequence"/>
</dbReference>